<dbReference type="Pfam" id="PF07910">
    <property type="entry name" value="Peptidase_C78"/>
    <property type="match status" value="1"/>
</dbReference>
<evidence type="ECO:0000313" key="4">
    <source>
        <dbReference type="EMBL" id="CAE7009693.1"/>
    </source>
</evidence>
<evidence type="ECO:0000256" key="2">
    <source>
        <dbReference type="SAM" id="MobiDB-lite"/>
    </source>
</evidence>
<feature type="region of interest" description="Disordered" evidence="2">
    <location>
        <begin position="813"/>
        <end position="842"/>
    </location>
</feature>
<feature type="compositionally biased region" description="Basic and acidic residues" evidence="2">
    <location>
        <begin position="234"/>
        <end position="243"/>
    </location>
</feature>
<feature type="domain" description="UFSP1/2/DUB catalytic" evidence="3">
    <location>
        <begin position="339"/>
        <end position="558"/>
    </location>
</feature>
<dbReference type="Proteomes" id="UP000472372">
    <property type="component" value="Chromosome 2"/>
</dbReference>
<feature type="region of interest" description="Disordered" evidence="2">
    <location>
        <begin position="97"/>
        <end position="140"/>
    </location>
</feature>
<protein>
    <submittedName>
        <fullName evidence="4">Peptidase-C78 domain containing protein</fullName>
    </submittedName>
</protein>
<dbReference type="InterPro" id="IPR012462">
    <property type="entry name" value="UFSP1/2_DUB_cat"/>
</dbReference>
<proteinExistence type="predicted"/>
<feature type="region of interest" description="Disordered" evidence="2">
    <location>
        <begin position="172"/>
        <end position="268"/>
    </location>
</feature>
<evidence type="ECO:0000256" key="1">
    <source>
        <dbReference type="ARBA" id="ARBA00022801"/>
    </source>
</evidence>
<dbReference type="EMBL" id="HG992978">
    <property type="protein sequence ID" value="CAE7009693.1"/>
    <property type="molecule type" value="Genomic_DNA"/>
</dbReference>
<feature type="compositionally biased region" description="Acidic residues" evidence="2">
    <location>
        <begin position="126"/>
        <end position="135"/>
    </location>
</feature>
<dbReference type="GO" id="GO:0016787">
    <property type="term" value="F:hydrolase activity"/>
    <property type="evidence" value="ECO:0007669"/>
    <property type="project" value="UniProtKB-KW"/>
</dbReference>
<gene>
    <name evidence="4" type="ORF">PTTW11_01885</name>
</gene>
<feature type="compositionally biased region" description="Basic residues" evidence="2">
    <location>
        <begin position="221"/>
        <end position="233"/>
    </location>
</feature>
<feature type="region of interest" description="Disordered" evidence="2">
    <location>
        <begin position="1"/>
        <end position="20"/>
    </location>
</feature>
<reference evidence="4" key="1">
    <citation type="submission" date="2021-02" db="EMBL/GenBank/DDBJ databases">
        <authorList>
            <person name="Syme A R."/>
            <person name="Syme A R."/>
            <person name="Moolhuijzen P."/>
        </authorList>
    </citation>
    <scope>NUCLEOTIDE SEQUENCE</scope>
    <source>
        <strain evidence="4">W1-1</strain>
    </source>
</reference>
<dbReference type="Gene3D" id="3.90.70.130">
    <property type="match status" value="1"/>
</dbReference>
<name>A0A6S6VVC6_9PLEO</name>
<feature type="compositionally biased region" description="Low complexity" evidence="2">
    <location>
        <begin position="180"/>
        <end position="189"/>
    </location>
</feature>
<feature type="compositionally biased region" description="Pro residues" evidence="2">
    <location>
        <begin position="106"/>
        <end position="115"/>
    </location>
</feature>
<dbReference type="AlphaFoldDB" id="A0A6S6VVC6"/>
<accession>A0A6S6VVC6</accession>
<sequence length="1054" mass="116188">MLSHASTQQPRQQSQPNTHEVTVSLRLGSNTPSIFAHYNTWVPADSAKSTCVQDCTCTVMSSKMELLECPMCQFTVLPKDDYILQLHFEQVHTTDSPFIIKDDPEPLPPSLPPRPSSNSQHAEDTTSSDDSDQEESSMVCPKTNCAEVVPLSDFNDHLDYHNAETLSFDETTRKYHSHHSSNNMQSSVSTRRPRASRTKAASVEHNLDTDSSEAQKATKSHERKAKKHPHRHRRDTDDSEKSTIGRSIMGFNPFAKSDKTVKPPVKSARLGKSELGPYAWEKRMPKWLHDQLDAGPKIININRIGRDGRLIKHEQVQNETPGIIPILAQLSALDRTVKDAYYCHPSTLHIGKTPNEGGFCGYRNIHMLLSYIQGAKAQGYEEFPGRLPSILKMQNHIEDAWDQGINHIGRIQTGGIRDTRKYIGTPEAQAFFLNAEINCAVEQFSDNKENGTCAHEALLAAMERYFTRAAVNDGSNVHKTLLPPIYLQQPGHSITIIGFERHYDGNCNLVVFDPMYSTSPAMHKLLGRKNIKSARPEVLYAYRRGAGKLKKHAAFEILMLTATPPLFPAWDVLRQFPDCRFVYVFFRARTLGYDVYPEDVFLQTFPWQQYGGLWSCDDSRFARSERMNTFTALALRRITSEGSSVGSSSSNYSTSPTSVFTNSSFQHMPSVEYDRLPSWIGAFDGSTNGFHSTPRCTGSGPVFNMGASNNALPPPSATKPHLSFLTDVGRKYPGFPTPLSPTMNAEPYPSPSYGPGSGNMTPRAITPAGRTVTPMSIDGSEMCGPSRRCESHGYSHFASQLGLIDNIVSRKPLHSTSRTPSASSHSITGLASPPTSPSHHMSPRTAMLNKLAVKHGLPELSPTSVTNPGPGLDHPNSRNLNAYPASPPSSIRSFSSTSPHSPLAPSIHIANGVESEATSPIDPTGTILFYTSNRSVDSGLLGVPPLSEPQVAEYRFWRPCGRRVCGFGCGTANVGEAAAAKRLFRDVEEVVTKDDEQSEDGNVDAYGYGLDGQVEQNSSEESAEHVTSTWAGRRLVTDWNQFLSGCEREGVAPF</sequence>
<keyword evidence="1" id="KW-0378">Hydrolase</keyword>
<feature type="compositionally biased region" description="Low complexity" evidence="2">
    <location>
        <begin position="815"/>
        <end position="828"/>
    </location>
</feature>
<feature type="compositionally biased region" description="Low complexity" evidence="2">
    <location>
        <begin position="888"/>
        <end position="901"/>
    </location>
</feature>
<evidence type="ECO:0000313" key="5">
    <source>
        <dbReference type="Proteomes" id="UP000472372"/>
    </source>
</evidence>
<feature type="region of interest" description="Disordered" evidence="2">
    <location>
        <begin position="858"/>
        <end position="905"/>
    </location>
</feature>
<organism evidence="4 5">
    <name type="scientific">Pyrenophora teres f. teres</name>
    <dbReference type="NCBI Taxonomy" id="97479"/>
    <lineage>
        <taxon>Eukaryota</taxon>
        <taxon>Fungi</taxon>
        <taxon>Dikarya</taxon>
        <taxon>Ascomycota</taxon>
        <taxon>Pezizomycotina</taxon>
        <taxon>Dothideomycetes</taxon>
        <taxon>Pleosporomycetidae</taxon>
        <taxon>Pleosporales</taxon>
        <taxon>Pleosporineae</taxon>
        <taxon>Pleosporaceae</taxon>
        <taxon>Pyrenophora</taxon>
    </lineage>
</organism>
<evidence type="ECO:0000259" key="3">
    <source>
        <dbReference type="Pfam" id="PF07910"/>
    </source>
</evidence>